<dbReference type="Gene3D" id="1.20.5.1300">
    <property type="match status" value="1"/>
</dbReference>
<comment type="function">
    <text evidence="1">Catalyzes the sequential NAD-dependent oxidations of L-histidinol to L-histidinaldehyde and then to L-histidine.</text>
</comment>
<feature type="binding site" evidence="11">
    <location>
        <position position="405"/>
    </location>
    <ligand>
        <name>substrate</name>
    </ligand>
</feature>
<evidence type="ECO:0000256" key="5">
    <source>
        <dbReference type="ARBA" id="ARBA00022723"/>
    </source>
</evidence>
<comment type="pathway">
    <text evidence="2">Amino-acid biosynthesis; L-histidine biosynthesis; L-histidine from 5-phospho-alpha-D-ribose 1-diphosphate: step 9/9.</text>
</comment>
<organism evidence="14 15">
    <name type="scientific">Rubrobacter marinus</name>
    <dbReference type="NCBI Taxonomy" id="2653852"/>
    <lineage>
        <taxon>Bacteria</taxon>
        <taxon>Bacillati</taxon>
        <taxon>Actinomycetota</taxon>
        <taxon>Rubrobacteria</taxon>
        <taxon>Rubrobacterales</taxon>
        <taxon>Rubrobacteraceae</taxon>
        <taxon>Rubrobacter</taxon>
    </lineage>
</organism>
<evidence type="ECO:0000313" key="15">
    <source>
        <dbReference type="Proteomes" id="UP000502706"/>
    </source>
</evidence>
<reference evidence="14 15" key="1">
    <citation type="submission" date="2019-10" db="EMBL/GenBank/DDBJ databases">
        <title>Rubrobacter sp nov SCSIO 52915 isolated from a deep-sea sediment in the South China Sea.</title>
        <authorList>
            <person name="Chen R.W."/>
        </authorList>
    </citation>
    <scope>NUCLEOTIDE SEQUENCE [LARGE SCALE GENOMIC DNA]</scope>
    <source>
        <strain evidence="14 15">SCSIO 52915</strain>
    </source>
</reference>
<keyword evidence="7 8" id="KW-0560">Oxidoreductase</keyword>
<dbReference type="InterPro" id="IPR022695">
    <property type="entry name" value="Histidinol_DH_monofunct"/>
</dbReference>
<feature type="binding site" evidence="10">
    <location>
        <position position="189"/>
    </location>
    <ligand>
        <name>NAD(+)</name>
        <dbReference type="ChEBI" id="CHEBI:57540"/>
    </ligand>
</feature>
<gene>
    <name evidence="14" type="primary">hisD</name>
    <name evidence="14" type="ORF">GBA65_12640</name>
</gene>
<dbReference type="GO" id="GO:0005829">
    <property type="term" value="C:cytosol"/>
    <property type="evidence" value="ECO:0007669"/>
    <property type="project" value="TreeGrafter"/>
</dbReference>
<dbReference type="UniPathway" id="UPA00031">
    <property type="reaction ID" value="UER00014"/>
</dbReference>
<evidence type="ECO:0000256" key="7">
    <source>
        <dbReference type="ARBA" id="ARBA00023002"/>
    </source>
</evidence>
<feature type="binding site" evidence="12">
    <location>
        <position position="405"/>
    </location>
    <ligand>
        <name>Zn(2+)</name>
        <dbReference type="ChEBI" id="CHEBI:29105"/>
    </ligand>
</feature>
<dbReference type="FunFam" id="3.40.50.1980:FF:000026">
    <property type="entry name" value="Histidinol dehydrogenase"/>
    <property type="match status" value="1"/>
</dbReference>
<dbReference type="Proteomes" id="UP000502706">
    <property type="component" value="Chromosome"/>
</dbReference>
<dbReference type="Gene3D" id="3.40.50.1980">
    <property type="entry name" value="Nitrogenase molybdenum iron protein domain"/>
    <property type="match status" value="2"/>
</dbReference>
<dbReference type="PIRSF" id="PIRSF000099">
    <property type="entry name" value="Histidinol_dh"/>
    <property type="match status" value="1"/>
</dbReference>
<evidence type="ECO:0000256" key="4">
    <source>
        <dbReference type="ARBA" id="ARBA00016531"/>
    </source>
</evidence>
<evidence type="ECO:0000256" key="3">
    <source>
        <dbReference type="ARBA" id="ARBA00010178"/>
    </source>
</evidence>
<comment type="similarity">
    <text evidence="3 8 13">Belongs to the histidinol dehydrogenase family.</text>
</comment>
<proteinExistence type="inferred from homology"/>
<evidence type="ECO:0000256" key="1">
    <source>
        <dbReference type="ARBA" id="ARBA00003850"/>
    </source>
</evidence>
<keyword evidence="5 12" id="KW-0479">Metal-binding</keyword>
<dbReference type="InterPro" id="IPR016161">
    <property type="entry name" value="Ald_DH/histidinol_DH"/>
</dbReference>
<feature type="binding site" evidence="12">
    <location>
        <position position="260"/>
    </location>
    <ligand>
        <name>Zn(2+)</name>
        <dbReference type="ChEBI" id="CHEBI:29105"/>
    </ligand>
</feature>
<feature type="active site" description="Proton acceptor" evidence="9">
    <location>
        <position position="312"/>
    </location>
</feature>
<feature type="binding site" evidence="11">
    <location>
        <position position="400"/>
    </location>
    <ligand>
        <name>substrate</name>
    </ligand>
</feature>
<feature type="binding site" evidence="12">
    <location>
        <position position="346"/>
    </location>
    <ligand>
        <name>Zn(2+)</name>
        <dbReference type="ChEBI" id="CHEBI:29105"/>
    </ligand>
</feature>
<dbReference type="NCBIfam" id="TIGR00069">
    <property type="entry name" value="hisD"/>
    <property type="match status" value="1"/>
</dbReference>
<dbReference type="GO" id="GO:0004399">
    <property type="term" value="F:histidinol dehydrogenase activity"/>
    <property type="evidence" value="ECO:0007669"/>
    <property type="project" value="InterPro"/>
</dbReference>
<dbReference type="PANTHER" id="PTHR21256">
    <property type="entry name" value="HISTIDINOL DEHYDROGENASE HDH"/>
    <property type="match status" value="1"/>
</dbReference>
<feature type="binding site" evidence="10">
    <location>
        <position position="127"/>
    </location>
    <ligand>
        <name>NAD(+)</name>
        <dbReference type="ChEBI" id="CHEBI:57540"/>
    </ligand>
</feature>
<dbReference type="FunFam" id="3.40.50.1980:FF:000001">
    <property type="entry name" value="Histidinol dehydrogenase"/>
    <property type="match status" value="1"/>
</dbReference>
<evidence type="ECO:0000256" key="11">
    <source>
        <dbReference type="PIRSR" id="PIRSR000099-3"/>
    </source>
</evidence>
<protein>
    <recommendedName>
        <fullName evidence="4">Histidinol dehydrogenase</fullName>
    </recommendedName>
</protein>
<dbReference type="PANTHER" id="PTHR21256:SF2">
    <property type="entry name" value="HISTIDINE BIOSYNTHESIS TRIFUNCTIONAL PROTEIN"/>
    <property type="match status" value="1"/>
</dbReference>
<keyword evidence="6 12" id="KW-0862">Zinc</keyword>
<evidence type="ECO:0000256" key="8">
    <source>
        <dbReference type="PIRNR" id="PIRNR000099"/>
    </source>
</evidence>
<keyword evidence="15" id="KW-1185">Reference proteome</keyword>
<feature type="binding site" evidence="12">
    <location>
        <position position="257"/>
    </location>
    <ligand>
        <name>Zn(2+)</name>
        <dbReference type="ChEBI" id="CHEBI:29105"/>
    </ligand>
</feature>
<evidence type="ECO:0000256" key="12">
    <source>
        <dbReference type="PIRSR" id="PIRSR000099-4"/>
    </source>
</evidence>
<dbReference type="Pfam" id="PF00815">
    <property type="entry name" value="Histidinol_dh"/>
    <property type="match status" value="1"/>
</dbReference>
<evidence type="ECO:0000313" key="14">
    <source>
        <dbReference type="EMBL" id="QIN79227.1"/>
    </source>
</evidence>
<dbReference type="GO" id="GO:0000105">
    <property type="term" value="P:L-histidine biosynthetic process"/>
    <property type="evidence" value="ECO:0007669"/>
    <property type="project" value="UniProtKB-UniPathway"/>
</dbReference>
<feature type="binding site" evidence="11">
    <location>
        <position position="260"/>
    </location>
    <ligand>
        <name>substrate</name>
    </ligand>
</feature>
<keyword evidence="10" id="KW-0520">NAD</keyword>
<accession>A0A6G8PYK8</accession>
<dbReference type="GO" id="GO:0046872">
    <property type="term" value="F:metal ion binding"/>
    <property type="evidence" value="ECO:0007669"/>
    <property type="project" value="UniProtKB-KW"/>
</dbReference>
<comment type="cofactor">
    <cofactor evidence="12">
        <name>Zn(2+)</name>
        <dbReference type="ChEBI" id="CHEBI:29105"/>
    </cofactor>
    <text evidence="12">Binds 1 zinc ion per subunit.</text>
</comment>
<feature type="active site" description="Proton acceptor" evidence="9">
    <location>
        <position position="313"/>
    </location>
</feature>
<evidence type="ECO:0000256" key="13">
    <source>
        <dbReference type="RuleBase" id="RU004175"/>
    </source>
</evidence>
<evidence type="ECO:0000256" key="2">
    <source>
        <dbReference type="ARBA" id="ARBA00004940"/>
    </source>
</evidence>
<feature type="binding site" evidence="10">
    <location>
        <position position="212"/>
    </location>
    <ligand>
        <name>NAD(+)</name>
        <dbReference type="ChEBI" id="CHEBI:57540"/>
    </ligand>
</feature>
<evidence type="ECO:0000256" key="6">
    <source>
        <dbReference type="ARBA" id="ARBA00022833"/>
    </source>
</evidence>
<evidence type="ECO:0000256" key="10">
    <source>
        <dbReference type="PIRSR" id="PIRSR000099-2"/>
    </source>
</evidence>
<dbReference type="InterPro" id="IPR012131">
    <property type="entry name" value="Hstdl_DH"/>
</dbReference>
<dbReference type="KEGG" id="rmar:GBA65_12640"/>
<feature type="binding site" evidence="11">
    <location>
        <position position="235"/>
    </location>
    <ligand>
        <name>substrate</name>
    </ligand>
</feature>
<feature type="binding site" evidence="11">
    <location>
        <position position="346"/>
    </location>
    <ligand>
        <name>substrate</name>
    </ligand>
</feature>
<dbReference type="GO" id="GO:0051287">
    <property type="term" value="F:NAD binding"/>
    <property type="evidence" value="ECO:0007669"/>
    <property type="project" value="InterPro"/>
</dbReference>
<dbReference type="SUPFAM" id="SSF53720">
    <property type="entry name" value="ALDH-like"/>
    <property type="match status" value="1"/>
</dbReference>
<dbReference type="RefSeq" id="WP_166396889.1">
    <property type="nucleotide sequence ID" value="NZ_CP045121.1"/>
</dbReference>
<dbReference type="CDD" id="cd06572">
    <property type="entry name" value="Histidinol_dh"/>
    <property type="match status" value="1"/>
</dbReference>
<feature type="binding site" evidence="11">
    <location>
        <position position="313"/>
    </location>
    <ligand>
        <name>substrate</name>
    </ligand>
</feature>
<dbReference type="AlphaFoldDB" id="A0A6G8PYK8"/>
<dbReference type="PRINTS" id="PR00083">
    <property type="entry name" value="HOLDHDRGNASE"/>
</dbReference>
<name>A0A6G8PYK8_9ACTN</name>
<evidence type="ECO:0000256" key="9">
    <source>
        <dbReference type="PIRSR" id="PIRSR000099-1"/>
    </source>
</evidence>
<sequence>MVEFVDARGDDPKEVVSRLRRPGGFLSEPVRKVARDIVSDVRDGGDEALLAHTERLDGVRPDPIRVPLEEIQAAKASLSPEVKESFGVAIENVRFFHKRELDRPFETSRAGATVGQRIRPIRRAGIYVPGGHGAYPSTVVMAAVPAQVAGVPEIAVCAPPGRDGSVSRHVLAVAGLLGLDEVYRVGGAQAIGAMAYGTESIPPVLKIVGPGNDYVTAAKLEVFGHVGVDAPLGPSEVVVIAEAGAFPERVARDLMAQAEHLSGASAILLTPSEELMRSVEPLLTGEPAELITLVRVRDSAHAVELTNLYAPEHAHIISEDPEAILQDLDAVGMVAVGDFTPVALGDYGAGPSHSLPTNGAASWASALGTHDFTARTNYIHYGPEALADLGPHVMRLARLEGFPNHAESVGVRLPKGG</sequence>
<feature type="binding site" evidence="11">
    <location>
        <position position="257"/>
    </location>
    <ligand>
        <name>substrate</name>
    </ligand>
</feature>
<dbReference type="EMBL" id="CP045121">
    <property type="protein sequence ID" value="QIN79227.1"/>
    <property type="molecule type" value="Genomic_DNA"/>
</dbReference>